<proteinExistence type="predicted"/>
<keyword evidence="3" id="KW-1185">Reference proteome</keyword>
<dbReference type="InterPro" id="IPR011990">
    <property type="entry name" value="TPR-like_helical_dom_sf"/>
</dbReference>
<accession>A0AAE3M6D4</accession>
<reference evidence="2" key="1">
    <citation type="submission" date="2022-10" db="EMBL/GenBank/DDBJ databases">
        <authorList>
            <person name="Yu W.X."/>
        </authorList>
    </citation>
    <scope>NUCLEOTIDE SEQUENCE</scope>
    <source>
        <strain evidence="2">AAT</strain>
    </source>
</reference>
<protein>
    <recommendedName>
        <fullName evidence="4">Tetratricopeptide repeat protein</fullName>
    </recommendedName>
</protein>
<comment type="caution">
    <text evidence="2">The sequence shown here is derived from an EMBL/GenBank/DDBJ whole genome shotgun (WGS) entry which is preliminary data.</text>
</comment>
<dbReference type="AlphaFoldDB" id="A0AAE3M6D4"/>
<dbReference type="EMBL" id="JAPDPJ010000036">
    <property type="protein sequence ID" value="MCW3787782.1"/>
    <property type="molecule type" value="Genomic_DNA"/>
</dbReference>
<feature type="signal peptide" evidence="1">
    <location>
        <begin position="1"/>
        <end position="19"/>
    </location>
</feature>
<dbReference type="Proteomes" id="UP001209229">
    <property type="component" value="Unassembled WGS sequence"/>
</dbReference>
<organism evidence="2 3">
    <name type="scientific">Plebeiibacterium sediminum</name>
    <dbReference type="NCBI Taxonomy" id="2992112"/>
    <lineage>
        <taxon>Bacteria</taxon>
        <taxon>Pseudomonadati</taxon>
        <taxon>Bacteroidota</taxon>
        <taxon>Bacteroidia</taxon>
        <taxon>Marinilabiliales</taxon>
        <taxon>Marinilabiliaceae</taxon>
        <taxon>Plebeiibacterium</taxon>
    </lineage>
</organism>
<dbReference type="SUPFAM" id="SSF48452">
    <property type="entry name" value="TPR-like"/>
    <property type="match status" value="1"/>
</dbReference>
<keyword evidence="1" id="KW-0732">Signal</keyword>
<evidence type="ECO:0000313" key="3">
    <source>
        <dbReference type="Proteomes" id="UP001209229"/>
    </source>
</evidence>
<evidence type="ECO:0000256" key="1">
    <source>
        <dbReference type="SAM" id="SignalP"/>
    </source>
</evidence>
<dbReference type="RefSeq" id="WP_301191346.1">
    <property type="nucleotide sequence ID" value="NZ_JAPDPJ010000036.1"/>
</dbReference>
<gene>
    <name evidence="2" type="ORF">OM075_15000</name>
</gene>
<feature type="chain" id="PRO_5042186695" description="Tetratricopeptide repeat protein" evidence="1">
    <location>
        <begin position="20"/>
        <end position="449"/>
    </location>
</feature>
<sequence>MKKLLFTLCTVIVCSGLFAESRSEMETNTNKEDSIACLKHYSIYVLNLKKKMYDYTLESWNYMFKNCPDAGVRIYADGLKLYEHYYKVAQTSERQSEVVDTIMMIYDQRIKYFGTHPKYPEGWVRGRKALDLVKYKRGNREAMMQAYKEFKASFELLGNKSEDVVLFNYLKTSSVLFEEGELDAMQFFSDYLTISTVLDVQIAKAVGDSKERKGSVRESCDELLVKSGAGDCDLIQPFLNDQFTADQENIQNVSRIVKLLDHLGCTESALYYTAVETNYALNPSSSAAHELAKMYVKKQAFDKAKEFYQKAIENCSIDDERSELYYELAVLDFAHFEDYKQARDLAKKAISTRGDWGKPYILIGNIYAAESKKYGKNDFEHSTVYWIALDKYQKAKSIDKSCEEEADKQITLYSQYLPDKETGFFHGLTEGDQYTIESWINETTKVRFR</sequence>
<name>A0AAE3M6D4_9BACT</name>
<dbReference type="Gene3D" id="1.25.40.10">
    <property type="entry name" value="Tetratricopeptide repeat domain"/>
    <property type="match status" value="1"/>
</dbReference>
<evidence type="ECO:0008006" key="4">
    <source>
        <dbReference type="Google" id="ProtNLM"/>
    </source>
</evidence>
<evidence type="ECO:0000313" key="2">
    <source>
        <dbReference type="EMBL" id="MCW3787782.1"/>
    </source>
</evidence>